<dbReference type="InterPro" id="IPR002781">
    <property type="entry name" value="TM_pro_TauE-like"/>
</dbReference>
<feature type="transmembrane region" description="Helical" evidence="5">
    <location>
        <begin position="102"/>
        <end position="121"/>
    </location>
</feature>
<evidence type="ECO:0000256" key="4">
    <source>
        <dbReference type="ARBA" id="ARBA00023136"/>
    </source>
</evidence>
<dbReference type="InterPro" id="IPR051598">
    <property type="entry name" value="TSUP/Inactive_protease-like"/>
</dbReference>
<feature type="transmembrane region" description="Helical" evidence="5">
    <location>
        <begin position="43"/>
        <end position="67"/>
    </location>
</feature>
<evidence type="ECO:0000256" key="3">
    <source>
        <dbReference type="ARBA" id="ARBA00022989"/>
    </source>
</evidence>
<dbReference type="GeneID" id="85732598"/>
<feature type="transmembrane region" description="Helical" evidence="5">
    <location>
        <begin position="9"/>
        <end position="37"/>
    </location>
</feature>
<organism evidence="6 7">
    <name type="scientific">Methanoculleus receptaculi</name>
    <dbReference type="NCBI Taxonomy" id="394967"/>
    <lineage>
        <taxon>Archaea</taxon>
        <taxon>Methanobacteriati</taxon>
        <taxon>Methanobacteriota</taxon>
        <taxon>Stenosarchaea group</taxon>
        <taxon>Methanomicrobia</taxon>
        <taxon>Methanomicrobiales</taxon>
        <taxon>Methanomicrobiaceae</taxon>
        <taxon>Methanoculleus</taxon>
    </lineage>
</organism>
<evidence type="ECO:0000313" key="7">
    <source>
        <dbReference type="Proteomes" id="UP001305652"/>
    </source>
</evidence>
<sequence length="269" mass="27333">MAFSLIETVIILAIGSGAGVMVGIMGGSGVMVVVPMLTLLLSFPVHTAIGTSLLIDVIATVVTATIYHRHQNVYIRPGLWIALGSVGGALAGSRVADMIPAVGMSGLFALMLIPTGVYLWLKGLGRPGLAAAGGEIDSPRLPVQTRRQQFTALGLGVFVGMMCGLFGAGGGGMILLILIFVLRYPVHLAVGTSSFIMMVTAASGTAGYIIHSNIDIQAALIASVPTVLAAGIGAGIANRVSERTLGRIIGFVLAALGVAMIATRVVAGG</sequence>
<reference evidence="6 7" key="1">
    <citation type="submission" date="2023-10" db="EMBL/GenBank/DDBJ databases">
        <title>The complete genome sequence of Methanoculleus receptaculi DSM 18860.</title>
        <authorList>
            <person name="Lai S.-J."/>
            <person name="You Y.-T."/>
            <person name="Chen S.-C."/>
        </authorList>
    </citation>
    <scope>NUCLEOTIDE SEQUENCE [LARGE SCALE GENOMIC DNA]</scope>
    <source>
        <strain evidence="6 7">DSM 18860</strain>
    </source>
</reference>
<keyword evidence="4 5" id="KW-0472">Membrane</keyword>
<keyword evidence="3 5" id="KW-1133">Transmembrane helix</keyword>
<name>A0AAX4FS87_9EURY</name>
<feature type="transmembrane region" description="Helical" evidence="5">
    <location>
        <begin position="188"/>
        <end position="211"/>
    </location>
</feature>
<feature type="transmembrane region" description="Helical" evidence="5">
    <location>
        <begin position="150"/>
        <end position="182"/>
    </location>
</feature>
<keyword evidence="5" id="KW-1003">Cell membrane</keyword>
<dbReference type="RefSeq" id="WP_318620203.1">
    <property type="nucleotide sequence ID" value="NZ_CP137642.1"/>
</dbReference>
<keyword evidence="7" id="KW-1185">Reference proteome</keyword>
<comment type="similarity">
    <text evidence="5">Belongs to the 4-toluene sulfonate uptake permease (TSUP) (TC 2.A.102) family.</text>
</comment>
<dbReference type="KEGG" id="mrc:R6Y96_05535"/>
<feature type="transmembrane region" description="Helical" evidence="5">
    <location>
        <begin position="248"/>
        <end position="267"/>
    </location>
</feature>
<feature type="transmembrane region" description="Helical" evidence="5">
    <location>
        <begin position="218"/>
        <end position="236"/>
    </location>
</feature>
<dbReference type="PANTHER" id="PTHR43701:SF2">
    <property type="entry name" value="MEMBRANE TRANSPORTER PROTEIN YJNA-RELATED"/>
    <property type="match status" value="1"/>
</dbReference>
<evidence type="ECO:0000256" key="5">
    <source>
        <dbReference type="RuleBase" id="RU363041"/>
    </source>
</evidence>
<proteinExistence type="inferred from homology"/>
<evidence type="ECO:0000256" key="1">
    <source>
        <dbReference type="ARBA" id="ARBA00004141"/>
    </source>
</evidence>
<evidence type="ECO:0000313" key="6">
    <source>
        <dbReference type="EMBL" id="WOX56788.1"/>
    </source>
</evidence>
<dbReference type="AlphaFoldDB" id="A0AAX4FS87"/>
<comment type="subcellular location">
    <subcellularLocation>
        <location evidence="5">Cell membrane</location>
        <topology evidence="5">Multi-pass membrane protein</topology>
    </subcellularLocation>
    <subcellularLocation>
        <location evidence="1">Membrane</location>
        <topology evidence="1">Multi-pass membrane protein</topology>
    </subcellularLocation>
</comment>
<dbReference type="PANTHER" id="PTHR43701">
    <property type="entry name" value="MEMBRANE TRANSPORTER PROTEIN MJ0441-RELATED"/>
    <property type="match status" value="1"/>
</dbReference>
<dbReference type="EMBL" id="CP137642">
    <property type="protein sequence ID" value="WOX56788.1"/>
    <property type="molecule type" value="Genomic_DNA"/>
</dbReference>
<accession>A0AAX4FS87</accession>
<keyword evidence="2 5" id="KW-0812">Transmembrane</keyword>
<dbReference type="Pfam" id="PF01925">
    <property type="entry name" value="TauE"/>
    <property type="match status" value="1"/>
</dbReference>
<dbReference type="Proteomes" id="UP001305652">
    <property type="component" value="Chromosome"/>
</dbReference>
<dbReference type="GO" id="GO:0005886">
    <property type="term" value="C:plasma membrane"/>
    <property type="evidence" value="ECO:0007669"/>
    <property type="project" value="UniProtKB-SubCell"/>
</dbReference>
<protein>
    <recommendedName>
        <fullName evidence="5">Probable membrane transporter protein</fullName>
    </recommendedName>
</protein>
<evidence type="ECO:0000256" key="2">
    <source>
        <dbReference type="ARBA" id="ARBA00022692"/>
    </source>
</evidence>
<gene>
    <name evidence="6" type="ORF">R6Y96_05535</name>
</gene>